<dbReference type="Gene3D" id="2.60.120.260">
    <property type="entry name" value="Galactose-binding domain-like"/>
    <property type="match status" value="2"/>
</dbReference>
<dbReference type="GeneID" id="85360789"/>
<protein>
    <submittedName>
        <fullName evidence="2">Lectin</fullName>
    </submittedName>
</protein>
<proteinExistence type="predicted"/>
<dbReference type="RefSeq" id="XP_060332275.1">
    <property type="nucleotide sequence ID" value="XM_060477241.1"/>
</dbReference>
<evidence type="ECO:0000313" key="2">
    <source>
        <dbReference type="EMBL" id="KAK0460149.1"/>
    </source>
</evidence>
<organism evidence="2 3">
    <name type="scientific">Armillaria tabescens</name>
    <name type="common">Ringless honey mushroom</name>
    <name type="synonym">Agaricus tabescens</name>
    <dbReference type="NCBI Taxonomy" id="1929756"/>
    <lineage>
        <taxon>Eukaryota</taxon>
        <taxon>Fungi</taxon>
        <taxon>Dikarya</taxon>
        <taxon>Basidiomycota</taxon>
        <taxon>Agaricomycotina</taxon>
        <taxon>Agaricomycetes</taxon>
        <taxon>Agaricomycetidae</taxon>
        <taxon>Agaricales</taxon>
        <taxon>Marasmiineae</taxon>
        <taxon>Physalacriaceae</taxon>
        <taxon>Desarmillaria</taxon>
    </lineage>
</organism>
<evidence type="ECO:0000313" key="3">
    <source>
        <dbReference type="Proteomes" id="UP001175211"/>
    </source>
</evidence>
<keyword evidence="3" id="KW-1185">Reference proteome</keyword>
<dbReference type="AlphaFoldDB" id="A0AA39KHW0"/>
<reference evidence="2" key="1">
    <citation type="submission" date="2023-06" db="EMBL/GenBank/DDBJ databases">
        <authorList>
            <consortium name="Lawrence Berkeley National Laboratory"/>
            <person name="Ahrendt S."/>
            <person name="Sahu N."/>
            <person name="Indic B."/>
            <person name="Wong-Bajracharya J."/>
            <person name="Merenyi Z."/>
            <person name="Ke H.-M."/>
            <person name="Monk M."/>
            <person name="Kocsube S."/>
            <person name="Drula E."/>
            <person name="Lipzen A."/>
            <person name="Balint B."/>
            <person name="Henrissat B."/>
            <person name="Andreopoulos B."/>
            <person name="Martin F.M."/>
            <person name="Harder C.B."/>
            <person name="Rigling D."/>
            <person name="Ford K.L."/>
            <person name="Foster G.D."/>
            <person name="Pangilinan J."/>
            <person name="Papanicolaou A."/>
            <person name="Barry K."/>
            <person name="LaButti K."/>
            <person name="Viragh M."/>
            <person name="Koriabine M."/>
            <person name="Yan M."/>
            <person name="Riley R."/>
            <person name="Champramary S."/>
            <person name="Plett K.L."/>
            <person name="Tsai I.J."/>
            <person name="Slot J."/>
            <person name="Sipos G."/>
            <person name="Plett J."/>
            <person name="Nagy L.G."/>
            <person name="Grigoriev I.V."/>
        </authorList>
    </citation>
    <scope>NUCLEOTIDE SEQUENCE</scope>
    <source>
        <strain evidence="2">CCBAS 213</strain>
    </source>
</reference>
<gene>
    <name evidence="2" type="ORF">EV420DRAFT_1641478</name>
</gene>
<sequence>MFSKCAIPSALCFVLIELTRPVVVYLIPAFLSVVTGTLLPRSADAPAGLSSVRSLDARAVAPTLDFHNSTWIWTGEKPMPLGVRPFRKTIPASKTKCPVCATILISSDDTYSIVVNGAEIGSGNGWGQPAVYTAALQPENENVFAIAMNNLYVNAASLIVTIHVDYKDGTSETIVTDNTWKTLKTVPPSGWANPNFNDSAWGNAVSILAGTSTPWGQPFVLPPVMNMTGRREIWTNESNAQGTAPVGHRPFRKTITSPYGKAAVCGKVVITADNAYTLYVNGDNIGSGRAWRSMQAYSIPRLDSDVNDVVVDGENVTPNSRAWVAAGILIAYNDGSSERYYTDASWKTLNSAPSAGFEQAGTDDSSWMSATDLGPFSESGETVPRA</sequence>
<accession>A0AA39KHW0</accession>
<comment type="caution">
    <text evidence="2">The sequence shown here is derived from an EMBL/GenBank/DDBJ whole genome shotgun (WGS) entry which is preliminary data.</text>
</comment>
<feature type="region of interest" description="Disordered" evidence="1">
    <location>
        <begin position="357"/>
        <end position="386"/>
    </location>
</feature>
<name>A0AA39KHW0_ARMTA</name>
<dbReference type="EMBL" id="JAUEPS010000013">
    <property type="protein sequence ID" value="KAK0460149.1"/>
    <property type="molecule type" value="Genomic_DNA"/>
</dbReference>
<evidence type="ECO:0000256" key="1">
    <source>
        <dbReference type="SAM" id="MobiDB-lite"/>
    </source>
</evidence>
<dbReference type="Proteomes" id="UP001175211">
    <property type="component" value="Unassembled WGS sequence"/>
</dbReference>